<sequence length="154" mass="17398">MNRIYLLFFLVFPAASCVNSTNETTKEQPSSASKLQLWNPPAAGVVVDECKEAIPEDKLNNAFFKVIVIATEISDIGHFDLKLEYGANKNETTIDLPKLNRGTILKPVLKKGEKKYECILGFDEGDGVFRELYLVSVDNKNIKLKQTRYYYGVK</sequence>
<accession>A0A5M6CPV7</accession>
<proteinExistence type="predicted"/>
<evidence type="ECO:0000313" key="2">
    <source>
        <dbReference type="EMBL" id="KAA5536983.1"/>
    </source>
</evidence>
<evidence type="ECO:0000313" key="3">
    <source>
        <dbReference type="Proteomes" id="UP000323632"/>
    </source>
</evidence>
<dbReference type="Proteomes" id="UP000323632">
    <property type="component" value="Unassembled WGS sequence"/>
</dbReference>
<feature type="chain" id="PRO_5024394966" description="Lipoprotein" evidence="1">
    <location>
        <begin position="21"/>
        <end position="154"/>
    </location>
</feature>
<keyword evidence="1" id="KW-0732">Signal</keyword>
<dbReference type="RefSeq" id="WP_150031560.1">
    <property type="nucleotide sequence ID" value="NZ_VWSH01000001.1"/>
</dbReference>
<keyword evidence="3" id="KW-1185">Reference proteome</keyword>
<evidence type="ECO:0000256" key="1">
    <source>
        <dbReference type="SAM" id="SignalP"/>
    </source>
</evidence>
<protein>
    <recommendedName>
        <fullName evidence="4">Lipoprotein</fullName>
    </recommendedName>
</protein>
<gene>
    <name evidence="2" type="ORF">F0919_04750</name>
</gene>
<evidence type="ECO:0008006" key="4">
    <source>
        <dbReference type="Google" id="ProtNLM"/>
    </source>
</evidence>
<feature type="signal peptide" evidence="1">
    <location>
        <begin position="1"/>
        <end position="20"/>
    </location>
</feature>
<organism evidence="2 3">
    <name type="scientific">Taibaiella lutea</name>
    <dbReference type="NCBI Taxonomy" id="2608001"/>
    <lineage>
        <taxon>Bacteria</taxon>
        <taxon>Pseudomonadati</taxon>
        <taxon>Bacteroidota</taxon>
        <taxon>Chitinophagia</taxon>
        <taxon>Chitinophagales</taxon>
        <taxon>Chitinophagaceae</taxon>
        <taxon>Taibaiella</taxon>
    </lineage>
</organism>
<name>A0A5M6CPV7_9BACT</name>
<dbReference type="AlphaFoldDB" id="A0A5M6CPV7"/>
<comment type="caution">
    <text evidence="2">The sequence shown here is derived from an EMBL/GenBank/DDBJ whole genome shotgun (WGS) entry which is preliminary data.</text>
</comment>
<dbReference type="EMBL" id="VWSH01000001">
    <property type="protein sequence ID" value="KAA5536983.1"/>
    <property type="molecule type" value="Genomic_DNA"/>
</dbReference>
<reference evidence="2 3" key="1">
    <citation type="submission" date="2019-09" db="EMBL/GenBank/DDBJ databases">
        <title>Genome sequence and assembly of Taibaiella sp.</title>
        <authorList>
            <person name="Chhetri G."/>
        </authorList>
    </citation>
    <scope>NUCLEOTIDE SEQUENCE [LARGE SCALE GENOMIC DNA]</scope>
    <source>
        <strain evidence="2 3">KVB11</strain>
    </source>
</reference>